<dbReference type="EMBL" id="FNEV01000015">
    <property type="protein sequence ID" value="SDJ76899.1"/>
    <property type="molecule type" value="Genomic_DNA"/>
</dbReference>
<dbReference type="STRING" id="86666.SAMN04490247_3169"/>
<organism evidence="1 2">
    <name type="scientific">Salimicrobium halophilum</name>
    <dbReference type="NCBI Taxonomy" id="86666"/>
    <lineage>
        <taxon>Bacteria</taxon>
        <taxon>Bacillati</taxon>
        <taxon>Bacillota</taxon>
        <taxon>Bacilli</taxon>
        <taxon>Bacillales</taxon>
        <taxon>Bacillaceae</taxon>
        <taxon>Salimicrobium</taxon>
    </lineage>
</organism>
<dbReference type="Proteomes" id="UP000199225">
    <property type="component" value="Unassembled WGS sequence"/>
</dbReference>
<gene>
    <name evidence="1" type="ORF">SAMN04490247_3169</name>
</gene>
<protein>
    <submittedName>
        <fullName evidence="1">Uncharacterized protein</fullName>
    </submittedName>
</protein>
<evidence type="ECO:0000313" key="1">
    <source>
        <dbReference type="EMBL" id="SDJ76899.1"/>
    </source>
</evidence>
<dbReference type="AlphaFoldDB" id="A0A1G8WEW4"/>
<reference evidence="2" key="1">
    <citation type="submission" date="2016-10" db="EMBL/GenBank/DDBJ databases">
        <authorList>
            <person name="Varghese N."/>
            <person name="Submissions S."/>
        </authorList>
    </citation>
    <scope>NUCLEOTIDE SEQUENCE [LARGE SCALE GENOMIC DNA]</scope>
    <source>
        <strain evidence="2">DSM 4771</strain>
    </source>
</reference>
<keyword evidence="2" id="KW-1185">Reference proteome</keyword>
<evidence type="ECO:0000313" key="2">
    <source>
        <dbReference type="Proteomes" id="UP000199225"/>
    </source>
</evidence>
<accession>A0A1G8WEW4</accession>
<proteinExistence type="predicted"/>
<name>A0A1G8WEW4_9BACI</name>
<sequence>MQCIRCQRTPAQIERYAKEAFEMEMSPHEYVRMDVETYHPHSDMFCCHECYADLGYPLYTDLVGWYENVIPLRREA</sequence>